<dbReference type="InterPro" id="IPR003813">
    <property type="entry name" value="MvhD/FlpD"/>
</dbReference>
<dbReference type="PROSITE" id="PS51379">
    <property type="entry name" value="4FE4S_FER_2"/>
    <property type="match status" value="4"/>
</dbReference>
<comment type="similarity">
    <text evidence="2">Belongs to the HdrA family.</text>
</comment>
<evidence type="ECO:0000256" key="2">
    <source>
        <dbReference type="ARBA" id="ARBA00006561"/>
    </source>
</evidence>
<keyword evidence="6" id="KW-0560">Oxidoreductase</keyword>
<dbReference type="InterPro" id="IPR017900">
    <property type="entry name" value="4Fe4S_Fe_S_CS"/>
</dbReference>
<keyword evidence="9" id="KW-0175">Coiled coil</keyword>
<evidence type="ECO:0000256" key="8">
    <source>
        <dbReference type="ARBA" id="ARBA00023014"/>
    </source>
</evidence>
<feature type="domain" description="4Fe-4S ferredoxin-type" evidence="10">
    <location>
        <begin position="409"/>
        <end position="438"/>
    </location>
</feature>
<dbReference type="InterPro" id="IPR017896">
    <property type="entry name" value="4Fe4S_Fe-S-bd"/>
</dbReference>
<evidence type="ECO:0000259" key="10">
    <source>
        <dbReference type="PROSITE" id="PS51379"/>
    </source>
</evidence>
<evidence type="ECO:0000256" key="4">
    <source>
        <dbReference type="ARBA" id="ARBA00022723"/>
    </source>
</evidence>
<dbReference type="GO" id="GO:0051539">
    <property type="term" value="F:4 iron, 4 sulfur cluster binding"/>
    <property type="evidence" value="ECO:0007669"/>
    <property type="project" value="UniProtKB-KW"/>
</dbReference>
<proteinExistence type="inferred from homology"/>
<dbReference type="SUPFAM" id="SSF54862">
    <property type="entry name" value="4Fe-4S ferredoxins"/>
    <property type="match status" value="2"/>
</dbReference>
<dbReference type="InterPro" id="IPR036188">
    <property type="entry name" value="FAD/NAD-bd_sf"/>
</dbReference>
<dbReference type="SUPFAM" id="SSF51905">
    <property type="entry name" value="FAD/NAD(P)-binding domain"/>
    <property type="match status" value="1"/>
</dbReference>
<evidence type="ECO:0000256" key="7">
    <source>
        <dbReference type="ARBA" id="ARBA00023004"/>
    </source>
</evidence>
<dbReference type="EMBL" id="LJUO01000068">
    <property type="protein sequence ID" value="KPK71201.1"/>
    <property type="molecule type" value="Genomic_DNA"/>
</dbReference>
<dbReference type="GO" id="GO:0046872">
    <property type="term" value="F:metal ion binding"/>
    <property type="evidence" value="ECO:0007669"/>
    <property type="project" value="UniProtKB-KW"/>
</dbReference>
<accession>A0A0S8GF11</accession>
<organism evidence="11 12">
    <name type="scientific">candidate division WOR_3 bacterium SM23_60</name>
    <dbReference type="NCBI Taxonomy" id="1703780"/>
    <lineage>
        <taxon>Bacteria</taxon>
        <taxon>Bacteria division WOR-3</taxon>
    </lineage>
</organism>
<sequence length="609" mass="68004">MMDAGRHPNIKLLTFSEIEEVTGFVGNFHVRIRKKARYVKEDVCKTCPTCTEVCPVVVPDEFQTGFSVRKAIYMPFPQAVPSAYIINMEDCLGNNPIACGKCAEVCEPGAIDYDMQDEIIDVDVGAIVVATGMDFYDPTELDEYGYTRFDNVVTNIEFERLMGPTGPVAGELVRPSDKKKPKSVAFIQCVGSRSLKRGNPYCSNICCMNTIKETLLLEEYDPTIEKKVFYIDIRAFGKGFEDLYKRSKETGTQYIRGIPGQIAEDPETKNLILYVEDTTTGKIEEHEVDMVVLALGVTPRDDAGIVQRLLTLSRTADGFFMESHPKLNPADAPSAGIFFAGCSECPKDVKDSVLQSGAAASHAQILFSEGRVTIEALNPVVDDTLCKYCGICAKVCPYKAITFVPKSKEPPKVIAAACHGCGTCGAECPFGAITMRHFSDAQILAMVRSILEDKPEDKIVVFACNWCSYAGADFAGSSRLQMPHTARLIRTMCSGRVAEEFVLESFRHGAPIVLVSGCHFADCHYIDANRYTQKRVEKLWDKLEKLNIRPERLQLEWIAASEAAKFSRVMNELEEMRKKVTKEEIEHTINVLNEEKRKEQEKKEKQKKK</sequence>
<keyword evidence="3" id="KW-0004">4Fe-4S</keyword>
<gene>
    <name evidence="11" type="ORF">AMJ87_07570</name>
</gene>
<evidence type="ECO:0000313" key="11">
    <source>
        <dbReference type="EMBL" id="KPK71201.1"/>
    </source>
</evidence>
<keyword evidence="4" id="KW-0479">Metal-binding</keyword>
<keyword evidence="7" id="KW-0408">Iron</keyword>
<evidence type="ECO:0000313" key="12">
    <source>
        <dbReference type="Proteomes" id="UP000051096"/>
    </source>
</evidence>
<feature type="domain" description="4Fe-4S ferredoxin-type" evidence="10">
    <location>
        <begin position="35"/>
        <end position="65"/>
    </location>
</feature>
<dbReference type="GO" id="GO:0016491">
    <property type="term" value="F:oxidoreductase activity"/>
    <property type="evidence" value="ECO:0007669"/>
    <property type="project" value="UniProtKB-KW"/>
</dbReference>
<keyword evidence="8" id="KW-0411">Iron-sulfur</keyword>
<feature type="coiled-coil region" evidence="9">
    <location>
        <begin position="563"/>
        <end position="609"/>
    </location>
</feature>
<dbReference type="PATRIC" id="fig|1703780.3.peg.241"/>
<feature type="domain" description="4Fe-4S ferredoxin-type" evidence="10">
    <location>
        <begin position="377"/>
        <end position="406"/>
    </location>
</feature>
<keyword evidence="5" id="KW-0274">FAD</keyword>
<comment type="cofactor">
    <cofactor evidence="1">
        <name>FAD</name>
        <dbReference type="ChEBI" id="CHEBI:57692"/>
    </cofactor>
</comment>
<dbReference type="InterPro" id="IPR039650">
    <property type="entry name" value="HdrA-like"/>
</dbReference>
<dbReference type="PROSITE" id="PS00198">
    <property type="entry name" value="4FE4S_FER_1"/>
    <property type="match status" value="2"/>
</dbReference>
<dbReference type="Gene3D" id="3.30.70.20">
    <property type="match status" value="2"/>
</dbReference>
<comment type="caution">
    <text evidence="11">The sequence shown here is derived from an EMBL/GenBank/DDBJ whole genome shotgun (WGS) entry which is preliminary data.</text>
</comment>
<evidence type="ECO:0000256" key="9">
    <source>
        <dbReference type="SAM" id="Coils"/>
    </source>
</evidence>
<evidence type="ECO:0000256" key="1">
    <source>
        <dbReference type="ARBA" id="ARBA00001974"/>
    </source>
</evidence>
<dbReference type="PANTHER" id="PTHR43498:SF1">
    <property type="entry name" value="COB--COM HETERODISULFIDE REDUCTASE IRON-SULFUR SUBUNIT A"/>
    <property type="match status" value="1"/>
</dbReference>
<reference evidence="11 12" key="1">
    <citation type="journal article" date="2015" name="Microbiome">
        <title>Genomic resolution of linkages in carbon, nitrogen, and sulfur cycling among widespread estuary sediment bacteria.</title>
        <authorList>
            <person name="Baker B.J."/>
            <person name="Lazar C.S."/>
            <person name="Teske A.P."/>
            <person name="Dick G.J."/>
        </authorList>
    </citation>
    <scope>NUCLEOTIDE SEQUENCE [LARGE SCALE GENOMIC DNA]</scope>
    <source>
        <strain evidence="11">SM23_60</strain>
    </source>
</reference>
<dbReference type="Proteomes" id="UP000051096">
    <property type="component" value="Unassembled WGS sequence"/>
</dbReference>
<evidence type="ECO:0000256" key="5">
    <source>
        <dbReference type="ARBA" id="ARBA00022827"/>
    </source>
</evidence>
<name>A0A0S8GF11_UNCW3</name>
<dbReference type="PANTHER" id="PTHR43498">
    <property type="entry name" value="FERREDOXIN:COB-COM HETERODISULFIDE REDUCTASE SUBUNIT A"/>
    <property type="match status" value="1"/>
</dbReference>
<dbReference type="Pfam" id="PF12838">
    <property type="entry name" value="Fer4_7"/>
    <property type="match status" value="1"/>
</dbReference>
<evidence type="ECO:0000256" key="6">
    <source>
        <dbReference type="ARBA" id="ARBA00023002"/>
    </source>
</evidence>
<dbReference type="Gene3D" id="3.50.50.60">
    <property type="entry name" value="FAD/NAD(P)-binding domain"/>
    <property type="match status" value="1"/>
</dbReference>
<protein>
    <submittedName>
        <fullName evidence="11">Methyl-viologen-reducing hydrogenase subunit delta</fullName>
    </submittedName>
</protein>
<evidence type="ECO:0000256" key="3">
    <source>
        <dbReference type="ARBA" id="ARBA00022485"/>
    </source>
</evidence>
<dbReference type="Pfam" id="PF02662">
    <property type="entry name" value="FlpD"/>
    <property type="match status" value="1"/>
</dbReference>
<keyword evidence="5" id="KW-0285">Flavoprotein</keyword>
<feature type="domain" description="4Fe-4S ferredoxin-type" evidence="10">
    <location>
        <begin position="82"/>
        <end position="116"/>
    </location>
</feature>
<dbReference type="AlphaFoldDB" id="A0A0S8GF11"/>